<organism evidence="2 3">
    <name type="scientific">Dendrothele bispora (strain CBS 962.96)</name>
    <dbReference type="NCBI Taxonomy" id="1314807"/>
    <lineage>
        <taxon>Eukaryota</taxon>
        <taxon>Fungi</taxon>
        <taxon>Dikarya</taxon>
        <taxon>Basidiomycota</taxon>
        <taxon>Agaricomycotina</taxon>
        <taxon>Agaricomycetes</taxon>
        <taxon>Agaricomycetidae</taxon>
        <taxon>Agaricales</taxon>
        <taxon>Agaricales incertae sedis</taxon>
        <taxon>Dendrothele</taxon>
    </lineage>
</organism>
<name>A0A4S8MK52_DENBC</name>
<feature type="compositionally biased region" description="Basic residues" evidence="1">
    <location>
        <begin position="1"/>
        <end position="12"/>
    </location>
</feature>
<dbReference type="AlphaFoldDB" id="A0A4S8MK52"/>
<evidence type="ECO:0000313" key="3">
    <source>
        <dbReference type="Proteomes" id="UP000297245"/>
    </source>
</evidence>
<dbReference type="Proteomes" id="UP000297245">
    <property type="component" value="Unassembled WGS sequence"/>
</dbReference>
<reference evidence="2 3" key="1">
    <citation type="journal article" date="2019" name="Nat. Ecol. Evol.">
        <title>Megaphylogeny resolves global patterns of mushroom evolution.</title>
        <authorList>
            <person name="Varga T."/>
            <person name="Krizsan K."/>
            <person name="Foldi C."/>
            <person name="Dima B."/>
            <person name="Sanchez-Garcia M."/>
            <person name="Sanchez-Ramirez S."/>
            <person name="Szollosi G.J."/>
            <person name="Szarkandi J.G."/>
            <person name="Papp V."/>
            <person name="Albert L."/>
            <person name="Andreopoulos W."/>
            <person name="Angelini C."/>
            <person name="Antonin V."/>
            <person name="Barry K.W."/>
            <person name="Bougher N.L."/>
            <person name="Buchanan P."/>
            <person name="Buyck B."/>
            <person name="Bense V."/>
            <person name="Catcheside P."/>
            <person name="Chovatia M."/>
            <person name="Cooper J."/>
            <person name="Damon W."/>
            <person name="Desjardin D."/>
            <person name="Finy P."/>
            <person name="Geml J."/>
            <person name="Haridas S."/>
            <person name="Hughes K."/>
            <person name="Justo A."/>
            <person name="Karasinski D."/>
            <person name="Kautmanova I."/>
            <person name="Kiss B."/>
            <person name="Kocsube S."/>
            <person name="Kotiranta H."/>
            <person name="LaButti K.M."/>
            <person name="Lechner B.E."/>
            <person name="Liimatainen K."/>
            <person name="Lipzen A."/>
            <person name="Lukacs Z."/>
            <person name="Mihaltcheva S."/>
            <person name="Morgado L.N."/>
            <person name="Niskanen T."/>
            <person name="Noordeloos M.E."/>
            <person name="Ohm R.A."/>
            <person name="Ortiz-Santana B."/>
            <person name="Ovrebo C."/>
            <person name="Racz N."/>
            <person name="Riley R."/>
            <person name="Savchenko A."/>
            <person name="Shiryaev A."/>
            <person name="Soop K."/>
            <person name="Spirin V."/>
            <person name="Szebenyi C."/>
            <person name="Tomsovsky M."/>
            <person name="Tulloss R.E."/>
            <person name="Uehling J."/>
            <person name="Grigoriev I.V."/>
            <person name="Vagvolgyi C."/>
            <person name="Papp T."/>
            <person name="Martin F.M."/>
            <person name="Miettinen O."/>
            <person name="Hibbett D.S."/>
            <person name="Nagy L.G."/>
        </authorList>
    </citation>
    <scope>NUCLEOTIDE SEQUENCE [LARGE SCALE GENOMIC DNA]</scope>
    <source>
        <strain evidence="2 3">CBS 962.96</strain>
    </source>
</reference>
<keyword evidence="3" id="KW-1185">Reference proteome</keyword>
<accession>A0A4S8MK52</accession>
<feature type="region of interest" description="Disordered" evidence="1">
    <location>
        <begin position="1"/>
        <end position="43"/>
    </location>
</feature>
<protein>
    <submittedName>
        <fullName evidence="2">Uncharacterized protein</fullName>
    </submittedName>
</protein>
<evidence type="ECO:0000313" key="2">
    <source>
        <dbReference type="EMBL" id="THV03155.1"/>
    </source>
</evidence>
<gene>
    <name evidence="2" type="ORF">K435DRAFT_852219</name>
</gene>
<sequence length="265" mass="29448">MSVLKKKQKGKSRNGGNGKGKEKKAAAVKPINLDGSDSDENSDVITEDMETGNGSGIMDLEKKHLDRLMSCYFSCSACGPDVACKVNKRNQHVPLTINQLQSWATALNLKQQVVTLDIPPKSNNFSDFYYSMSQTPAHKATTTPALSPAGAQPTYPSSPEIPSSDPYNETEPNPYPAIDDFLSALTQKEPRRGLLQYIQKFEDADYYNIDQLARCTKDFMTGPKIGMTDSNAEFVLTEAEKKVNLVNRGLKKMRTQKRKRNDGWD</sequence>
<dbReference type="OrthoDB" id="2994402at2759"/>
<proteinExistence type="predicted"/>
<evidence type="ECO:0000256" key="1">
    <source>
        <dbReference type="SAM" id="MobiDB-lite"/>
    </source>
</evidence>
<feature type="region of interest" description="Disordered" evidence="1">
    <location>
        <begin position="139"/>
        <end position="172"/>
    </location>
</feature>
<dbReference type="EMBL" id="ML179070">
    <property type="protein sequence ID" value="THV03155.1"/>
    <property type="molecule type" value="Genomic_DNA"/>
</dbReference>
<feature type="compositionally biased region" description="Polar residues" evidence="1">
    <location>
        <begin position="154"/>
        <end position="171"/>
    </location>
</feature>